<proteinExistence type="predicted"/>
<protein>
    <submittedName>
        <fullName evidence="2">Uncharacterized protein</fullName>
    </submittedName>
</protein>
<dbReference type="AlphaFoldDB" id="A0A5P6PB69"/>
<dbReference type="OrthoDB" id="8191324at2"/>
<organism evidence="2 3">
    <name type="scientific">Bradyrhizobium betae</name>
    <dbReference type="NCBI Taxonomy" id="244734"/>
    <lineage>
        <taxon>Bacteria</taxon>
        <taxon>Pseudomonadati</taxon>
        <taxon>Pseudomonadota</taxon>
        <taxon>Alphaproteobacteria</taxon>
        <taxon>Hyphomicrobiales</taxon>
        <taxon>Nitrobacteraceae</taxon>
        <taxon>Bradyrhizobium</taxon>
    </lineage>
</organism>
<keyword evidence="1" id="KW-1133">Transmembrane helix</keyword>
<dbReference type="Proteomes" id="UP000325641">
    <property type="component" value="Chromosome"/>
</dbReference>
<sequence>MLAATVLLLCVALYPVTLTKTALFAPVWLCFLLLVSTYLEARIAVIVSLLGPIAVGLVLAALSSAGLISESLFVNYFGNINFRMIAFPSVAIDVYNDFFSRHETTHFCQISLMKYLMACPYDEQPWLIIAKSYPVGNMNASLLATEGIASVGSALAPASALLAGLILSIGNQTSKGLPPRFVILSSGIVTQAFLNVPLSILMVTNGTALLFLLWYFIPRQPFAEASKTGFKARV</sequence>
<gene>
    <name evidence="2" type="ORF">F8237_26390</name>
</gene>
<reference evidence="3" key="1">
    <citation type="submission" date="2019-10" db="EMBL/GenBank/DDBJ databases">
        <title>Complete Genome Sequence of Bradyrhizobium betae type strain PL7HG1T.</title>
        <authorList>
            <person name="Bromfield E.S.P."/>
            <person name="Cloutier S."/>
        </authorList>
    </citation>
    <scope>NUCLEOTIDE SEQUENCE [LARGE SCALE GENOMIC DNA]</scope>
    <source>
        <strain evidence="3">PL7HG1</strain>
    </source>
</reference>
<evidence type="ECO:0000256" key="1">
    <source>
        <dbReference type="SAM" id="Phobius"/>
    </source>
</evidence>
<name>A0A5P6PB69_9BRAD</name>
<keyword evidence="1" id="KW-0812">Transmembrane</keyword>
<evidence type="ECO:0000313" key="3">
    <source>
        <dbReference type="Proteomes" id="UP000325641"/>
    </source>
</evidence>
<accession>A0A5P6PB69</accession>
<evidence type="ECO:0000313" key="2">
    <source>
        <dbReference type="EMBL" id="QFI75617.1"/>
    </source>
</evidence>
<dbReference type="EMBL" id="CP044543">
    <property type="protein sequence ID" value="QFI75617.1"/>
    <property type="molecule type" value="Genomic_DNA"/>
</dbReference>
<dbReference type="KEGG" id="bbet:F8237_26390"/>
<keyword evidence="1" id="KW-0472">Membrane</keyword>
<feature type="transmembrane region" description="Helical" evidence="1">
    <location>
        <begin position="148"/>
        <end position="170"/>
    </location>
</feature>
<feature type="transmembrane region" description="Helical" evidence="1">
    <location>
        <begin position="200"/>
        <end position="217"/>
    </location>
</feature>
<feature type="transmembrane region" description="Helical" evidence="1">
    <location>
        <begin position="46"/>
        <end position="68"/>
    </location>
</feature>
<dbReference type="RefSeq" id="WP_151649163.1">
    <property type="nucleotide sequence ID" value="NZ_CP044543.1"/>
</dbReference>